<feature type="signal peptide" evidence="1">
    <location>
        <begin position="1"/>
        <end position="22"/>
    </location>
</feature>
<organism evidence="2 3">
    <name type="scientific">Aspergillus neoniger (strain CBS 115656)</name>
    <dbReference type="NCBI Taxonomy" id="1448310"/>
    <lineage>
        <taxon>Eukaryota</taxon>
        <taxon>Fungi</taxon>
        <taxon>Dikarya</taxon>
        <taxon>Ascomycota</taxon>
        <taxon>Pezizomycotina</taxon>
        <taxon>Eurotiomycetes</taxon>
        <taxon>Eurotiomycetidae</taxon>
        <taxon>Eurotiales</taxon>
        <taxon>Aspergillaceae</taxon>
        <taxon>Aspergillus</taxon>
        <taxon>Aspergillus subgen. Circumdati</taxon>
    </lineage>
</organism>
<evidence type="ECO:0000313" key="3">
    <source>
        <dbReference type="Proteomes" id="UP000247647"/>
    </source>
</evidence>
<dbReference type="RefSeq" id="XP_025484312.1">
    <property type="nucleotide sequence ID" value="XM_025618069.1"/>
</dbReference>
<name>A0A318YXC7_ASPNB</name>
<dbReference type="GeneID" id="37120525"/>
<dbReference type="AlphaFoldDB" id="A0A318YXC7"/>
<keyword evidence="3" id="KW-1185">Reference proteome</keyword>
<accession>A0A318YXC7</accession>
<evidence type="ECO:0000313" key="2">
    <source>
        <dbReference type="EMBL" id="PYH38834.1"/>
    </source>
</evidence>
<dbReference type="Proteomes" id="UP000247647">
    <property type="component" value="Unassembled WGS sequence"/>
</dbReference>
<gene>
    <name evidence="2" type="ORF">BO87DRAFT_133579</name>
</gene>
<protein>
    <submittedName>
        <fullName evidence="2">Uncharacterized protein</fullName>
    </submittedName>
</protein>
<proteinExistence type="predicted"/>
<evidence type="ECO:0000256" key="1">
    <source>
        <dbReference type="SAM" id="SignalP"/>
    </source>
</evidence>
<dbReference type="EMBL" id="KZ821447">
    <property type="protein sequence ID" value="PYH38834.1"/>
    <property type="molecule type" value="Genomic_DNA"/>
</dbReference>
<sequence length="76" mass="8333">MSHLGLMETALIVVLFCLFARYAPWHVGLSEAWTSVHGLGSLPASPSPVSDLSLVWTVPASLFYLHTSFSFFQLHG</sequence>
<keyword evidence="1" id="KW-0732">Signal</keyword>
<reference evidence="2" key="1">
    <citation type="submission" date="2016-12" db="EMBL/GenBank/DDBJ databases">
        <title>The genomes of Aspergillus section Nigri reveals drivers in fungal speciation.</title>
        <authorList>
            <consortium name="DOE Joint Genome Institute"/>
            <person name="Vesth T.C."/>
            <person name="Nybo J."/>
            <person name="Theobald S."/>
            <person name="Brandl J."/>
            <person name="Frisvad J.C."/>
            <person name="Nielsen K.F."/>
            <person name="Lyhne E.K."/>
            <person name="Kogle M.E."/>
            <person name="Kuo A."/>
            <person name="Riley R."/>
            <person name="Clum A."/>
            <person name="Nolan M."/>
            <person name="Lipzen A."/>
            <person name="Salamov A."/>
            <person name="Henrissat B."/>
            <person name="Wiebenga A."/>
            <person name="De Vries R.P."/>
            <person name="Grigoriev I.V."/>
            <person name="Mortensen U.H."/>
            <person name="Andersen M.R."/>
            <person name="Baker S.E."/>
        </authorList>
    </citation>
    <scope>NUCLEOTIDE SEQUENCE [LARGE SCALE GENOMIC DNA]</scope>
    <source>
        <strain evidence="2">CBS 115656</strain>
    </source>
</reference>
<feature type="chain" id="PRO_5016263180" evidence="1">
    <location>
        <begin position="23"/>
        <end position="76"/>
    </location>
</feature>